<organism evidence="1">
    <name type="scientific">Rhizophora mucronata</name>
    <name type="common">Asiatic mangrove</name>
    <dbReference type="NCBI Taxonomy" id="61149"/>
    <lineage>
        <taxon>Eukaryota</taxon>
        <taxon>Viridiplantae</taxon>
        <taxon>Streptophyta</taxon>
        <taxon>Embryophyta</taxon>
        <taxon>Tracheophyta</taxon>
        <taxon>Spermatophyta</taxon>
        <taxon>Magnoliopsida</taxon>
        <taxon>eudicotyledons</taxon>
        <taxon>Gunneridae</taxon>
        <taxon>Pentapetalae</taxon>
        <taxon>rosids</taxon>
        <taxon>fabids</taxon>
        <taxon>Malpighiales</taxon>
        <taxon>Rhizophoraceae</taxon>
        <taxon>Rhizophora</taxon>
    </lineage>
</organism>
<proteinExistence type="predicted"/>
<dbReference type="AlphaFoldDB" id="A0A2P2QEY7"/>
<protein>
    <submittedName>
        <fullName evidence="1">Uncharacterized protein</fullName>
    </submittedName>
</protein>
<name>A0A2P2QEY7_RHIMU</name>
<evidence type="ECO:0000313" key="1">
    <source>
        <dbReference type="EMBL" id="MBX65572.1"/>
    </source>
</evidence>
<sequence>MSNYDTRVEGMQENGKRFGLSCCSCFLILVTNNLLSRS</sequence>
<dbReference type="EMBL" id="GGEC01085088">
    <property type="protein sequence ID" value="MBX65572.1"/>
    <property type="molecule type" value="Transcribed_RNA"/>
</dbReference>
<accession>A0A2P2QEY7</accession>
<reference evidence="1" key="1">
    <citation type="submission" date="2018-02" db="EMBL/GenBank/DDBJ databases">
        <title>Rhizophora mucronata_Transcriptome.</title>
        <authorList>
            <person name="Meera S.P."/>
            <person name="Sreeshan A."/>
            <person name="Augustine A."/>
        </authorList>
    </citation>
    <scope>NUCLEOTIDE SEQUENCE</scope>
    <source>
        <tissue evidence="1">Leaf</tissue>
    </source>
</reference>